<evidence type="ECO:0000313" key="2">
    <source>
        <dbReference type="Proteomes" id="UP001070176"/>
    </source>
</evidence>
<organism evidence="1 2">
    <name type="scientific">Chryseobacterium luquanense</name>
    <dbReference type="NCBI Taxonomy" id="2983766"/>
    <lineage>
        <taxon>Bacteria</taxon>
        <taxon>Pseudomonadati</taxon>
        <taxon>Bacteroidota</taxon>
        <taxon>Flavobacteriia</taxon>
        <taxon>Flavobacteriales</taxon>
        <taxon>Weeksellaceae</taxon>
        <taxon>Chryseobacterium group</taxon>
        <taxon>Chryseobacterium</taxon>
    </lineage>
</organism>
<proteinExistence type="predicted"/>
<reference evidence="1" key="1">
    <citation type="submission" date="2022-10" db="EMBL/GenBank/DDBJ databases">
        <title>Chryseobacterium sp. nov., a novel bacterial species.</title>
        <authorList>
            <person name="Cao Y."/>
        </authorList>
    </citation>
    <scope>NUCLEOTIDE SEQUENCE</scope>
    <source>
        <strain evidence="1">KC 927</strain>
    </source>
</reference>
<protein>
    <submittedName>
        <fullName evidence="1">Glyoxalase</fullName>
    </submittedName>
</protein>
<dbReference type="RefSeq" id="WP_267280218.1">
    <property type="nucleotide sequence ID" value="NZ_JAOVZV010000003.1"/>
</dbReference>
<keyword evidence="2" id="KW-1185">Reference proteome</keyword>
<dbReference type="EMBL" id="JAOVZV010000003">
    <property type="protein sequence ID" value="MCX8531575.1"/>
    <property type="molecule type" value="Genomic_DNA"/>
</dbReference>
<accession>A0ABT3Y0B1</accession>
<dbReference type="Proteomes" id="UP001070176">
    <property type="component" value="Unassembled WGS sequence"/>
</dbReference>
<sequence length="125" mass="14649">MTTKLDLRESLNITISETSTSEEKFQNQTLRPILKLQNDLYISLFTNYTIRQNADFNTLTAAKKNIFIEQSLQKDLVLKNTFIGMTIGMFTLEEMEIYNSDNKIFNKRIITMLIERLKSQIEKSK</sequence>
<comment type="caution">
    <text evidence="1">The sequence shown here is derived from an EMBL/GenBank/DDBJ whole genome shotgun (WGS) entry which is preliminary data.</text>
</comment>
<evidence type="ECO:0000313" key="1">
    <source>
        <dbReference type="EMBL" id="MCX8531575.1"/>
    </source>
</evidence>
<name>A0ABT3Y0B1_9FLAO</name>
<gene>
    <name evidence="1" type="ORF">OEA66_04295</name>
</gene>